<dbReference type="InterPro" id="IPR036097">
    <property type="entry name" value="HisK_dim/P_sf"/>
</dbReference>
<evidence type="ECO:0000256" key="2">
    <source>
        <dbReference type="ARBA" id="ARBA00012438"/>
    </source>
</evidence>
<comment type="catalytic activity">
    <reaction evidence="1">
        <text>ATP + protein L-histidine = ADP + protein N-phospho-L-histidine.</text>
        <dbReference type="EC" id="2.7.13.3"/>
    </reaction>
</comment>
<dbReference type="InterPro" id="IPR003018">
    <property type="entry name" value="GAF"/>
</dbReference>
<comment type="caution">
    <text evidence="8">The sequence shown here is derived from an EMBL/GenBank/DDBJ whole genome shotgun (WGS) entry which is preliminary data.</text>
</comment>
<dbReference type="Proteomes" id="UP001595711">
    <property type="component" value="Unassembled WGS sequence"/>
</dbReference>
<dbReference type="Gene3D" id="3.30.565.10">
    <property type="entry name" value="Histidine kinase-like ATPase, C-terminal domain"/>
    <property type="match status" value="1"/>
</dbReference>
<dbReference type="PROSITE" id="PS50109">
    <property type="entry name" value="HIS_KIN"/>
    <property type="match status" value="1"/>
</dbReference>
<feature type="domain" description="Histidine kinase" evidence="7">
    <location>
        <begin position="187"/>
        <end position="407"/>
    </location>
</feature>
<evidence type="ECO:0000313" key="8">
    <source>
        <dbReference type="EMBL" id="MFC3675296.1"/>
    </source>
</evidence>
<dbReference type="SUPFAM" id="SSF55781">
    <property type="entry name" value="GAF domain-like"/>
    <property type="match status" value="1"/>
</dbReference>
<dbReference type="SMART" id="SM00387">
    <property type="entry name" value="HATPase_c"/>
    <property type="match status" value="1"/>
</dbReference>
<protein>
    <recommendedName>
        <fullName evidence="2">histidine kinase</fullName>
        <ecNumber evidence="2">2.7.13.3</ecNumber>
    </recommendedName>
</protein>
<dbReference type="InterPro" id="IPR050736">
    <property type="entry name" value="Sensor_HK_Regulatory"/>
</dbReference>
<reference evidence="9" key="1">
    <citation type="journal article" date="2019" name="Int. J. Syst. Evol. Microbiol.">
        <title>The Global Catalogue of Microorganisms (GCM) 10K type strain sequencing project: providing services to taxonomists for standard genome sequencing and annotation.</title>
        <authorList>
            <consortium name="The Broad Institute Genomics Platform"/>
            <consortium name="The Broad Institute Genome Sequencing Center for Infectious Disease"/>
            <person name="Wu L."/>
            <person name="Ma J."/>
        </authorList>
    </citation>
    <scope>NUCLEOTIDE SEQUENCE [LARGE SCALE GENOMIC DNA]</scope>
    <source>
        <strain evidence="9">KCTC 42182</strain>
    </source>
</reference>
<keyword evidence="3" id="KW-0597">Phosphoprotein</keyword>
<evidence type="ECO:0000256" key="5">
    <source>
        <dbReference type="ARBA" id="ARBA00022777"/>
    </source>
</evidence>
<keyword evidence="6" id="KW-0902">Two-component regulatory system</keyword>
<dbReference type="InterPro" id="IPR005467">
    <property type="entry name" value="His_kinase_dom"/>
</dbReference>
<keyword evidence="4" id="KW-0808">Transferase</keyword>
<dbReference type="Pfam" id="PF01590">
    <property type="entry name" value="GAF"/>
    <property type="match status" value="1"/>
</dbReference>
<dbReference type="RefSeq" id="WP_379723594.1">
    <property type="nucleotide sequence ID" value="NZ_JBHRYJ010000001.1"/>
</dbReference>
<evidence type="ECO:0000256" key="3">
    <source>
        <dbReference type="ARBA" id="ARBA00022553"/>
    </source>
</evidence>
<dbReference type="InterPro" id="IPR029016">
    <property type="entry name" value="GAF-like_dom_sf"/>
</dbReference>
<dbReference type="InterPro" id="IPR036890">
    <property type="entry name" value="HATPase_C_sf"/>
</dbReference>
<dbReference type="SMART" id="SM00388">
    <property type="entry name" value="HisKA"/>
    <property type="match status" value="1"/>
</dbReference>
<dbReference type="Pfam" id="PF00512">
    <property type="entry name" value="HisKA"/>
    <property type="match status" value="1"/>
</dbReference>
<dbReference type="InterPro" id="IPR004358">
    <property type="entry name" value="Sig_transdc_His_kin-like_C"/>
</dbReference>
<proteinExistence type="predicted"/>
<dbReference type="PRINTS" id="PR00344">
    <property type="entry name" value="BCTRLSENSOR"/>
</dbReference>
<evidence type="ECO:0000256" key="1">
    <source>
        <dbReference type="ARBA" id="ARBA00000085"/>
    </source>
</evidence>
<dbReference type="GO" id="GO:0016301">
    <property type="term" value="F:kinase activity"/>
    <property type="evidence" value="ECO:0007669"/>
    <property type="project" value="UniProtKB-KW"/>
</dbReference>
<evidence type="ECO:0000259" key="7">
    <source>
        <dbReference type="PROSITE" id="PS50109"/>
    </source>
</evidence>
<accession>A0ABV7VCW4</accession>
<keyword evidence="5 8" id="KW-0418">Kinase</keyword>
<keyword evidence="9" id="KW-1185">Reference proteome</keyword>
<dbReference type="Gene3D" id="1.10.287.130">
    <property type="match status" value="1"/>
</dbReference>
<gene>
    <name evidence="8" type="ORF">ACFOOQ_07065</name>
</gene>
<dbReference type="PANTHER" id="PTHR43711:SF26">
    <property type="entry name" value="SENSOR HISTIDINE KINASE RCSC"/>
    <property type="match status" value="1"/>
</dbReference>
<name>A0ABV7VCW4_9PROT</name>
<evidence type="ECO:0000256" key="4">
    <source>
        <dbReference type="ARBA" id="ARBA00022679"/>
    </source>
</evidence>
<dbReference type="SUPFAM" id="SSF55874">
    <property type="entry name" value="ATPase domain of HSP90 chaperone/DNA topoisomerase II/histidine kinase"/>
    <property type="match status" value="1"/>
</dbReference>
<dbReference type="EMBL" id="JBHRYJ010000001">
    <property type="protein sequence ID" value="MFC3675296.1"/>
    <property type="molecule type" value="Genomic_DNA"/>
</dbReference>
<evidence type="ECO:0000313" key="9">
    <source>
        <dbReference type="Proteomes" id="UP001595711"/>
    </source>
</evidence>
<evidence type="ECO:0000256" key="6">
    <source>
        <dbReference type="ARBA" id="ARBA00023012"/>
    </source>
</evidence>
<dbReference type="PANTHER" id="PTHR43711">
    <property type="entry name" value="TWO-COMPONENT HISTIDINE KINASE"/>
    <property type="match status" value="1"/>
</dbReference>
<dbReference type="CDD" id="cd00082">
    <property type="entry name" value="HisKA"/>
    <property type="match status" value="1"/>
</dbReference>
<dbReference type="Gene3D" id="3.30.450.40">
    <property type="match status" value="1"/>
</dbReference>
<dbReference type="Pfam" id="PF02518">
    <property type="entry name" value="HATPase_c"/>
    <property type="match status" value="1"/>
</dbReference>
<dbReference type="InterPro" id="IPR003661">
    <property type="entry name" value="HisK_dim/P_dom"/>
</dbReference>
<dbReference type="SMART" id="SM00065">
    <property type="entry name" value="GAF"/>
    <property type="match status" value="1"/>
</dbReference>
<dbReference type="InterPro" id="IPR003594">
    <property type="entry name" value="HATPase_dom"/>
</dbReference>
<dbReference type="EC" id="2.7.13.3" evidence="2"/>
<organism evidence="8 9">
    <name type="scientific">Ferrovibrio xuzhouensis</name>
    <dbReference type="NCBI Taxonomy" id="1576914"/>
    <lineage>
        <taxon>Bacteria</taxon>
        <taxon>Pseudomonadati</taxon>
        <taxon>Pseudomonadota</taxon>
        <taxon>Alphaproteobacteria</taxon>
        <taxon>Rhodospirillales</taxon>
        <taxon>Rhodospirillaceae</taxon>
        <taxon>Ferrovibrio</taxon>
    </lineage>
</organism>
<dbReference type="SUPFAM" id="SSF47384">
    <property type="entry name" value="Homodimeric domain of signal transducing histidine kinase"/>
    <property type="match status" value="1"/>
</dbReference>
<sequence length="410" mass="44357">MLSAPLPPDEAARLGALRRFDILDTPHDGRFDRLASLAARIFRTQSAVVTLIDADRQWFKAHIGIDTRETPRDQAFCAWTILGDDVFVVEDASRDERFQDNPLVLGAPGIRFYAAAPITVQGGYRIGTLAVFDSVPRRFDTLARGQLKEIATLVTDALELHRALAETEAAREEAILASRSKGEFLAFMSHELRTPLNAIIGFSEMLQSESFGPLGDPHYHEYAGLIRQAGAHLLEVITSILDLSRIEAGKLVLQPDRLTVVGEADAVISLLLAQARQKDLSLVMDASLHGLPVLMADRSAFRQVLLNLISNAIKFTPAEGRIVVRGDAGNGEIRIAVADDGPGIAPADLARLGEAFYQAGPKNDRGQGTGLGLAISRRLMGLHGGRLAIDSTLGEGTTATMVFPRESPNT</sequence>